<gene>
    <name evidence="1" type="ORF">M6B38_379520</name>
</gene>
<dbReference type="AlphaFoldDB" id="A0AAX6G8P4"/>
<name>A0AAX6G8P4_IRIPA</name>
<reference evidence="1" key="1">
    <citation type="journal article" date="2023" name="GigaByte">
        <title>Genome assembly of the bearded iris, Iris pallida Lam.</title>
        <authorList>
            <person name="Bruccoleri R.E."/>
            <person name="Oakeley E.J."/>
            <person name="Faust A.M.E."/>
            <person name="Altorfer M."/>
            <person name="Dessus-Babus S."/>
            <person name="Burckhardt D."/>
            <person name="Oertli M."/>
            <person name="Naumann U."/>
            <person name="Petersen F."/>
            <person name="Wong J."/>
        </authorList>
    </citation>
    <scope>NUCLEOTIDE SEQUENCE</scope>
    <source>
        <strain evidence="1">GSM-AAB239-AS_SAM_17_03QT</strain>
    </source>
</reference>
<accession>A0AAX6G8P4</accession>
<evidence type="ECO:0000313" key="1">
    <source>
        <dbReference type="EMBL" id="KAJ6824727.1"/>
    </source>
</evidence>
<keyword evidence="2" id="KW-1185">Reference proteome</keyword>
<protein>
    <submittedName>
        <fullName evidence="1">Lysine-specific demethylase JMJD5</fullName>
    </submittedName>
</protein>
<comment type="caution">
    <text evidence="1">The sequence shown here is derived from an EMBL/GenBank/DDBJ whole genome shotgun (WGS) entry which is preliminary data.</text>
</comment>
<reference evidence="1" key="2">
    <citation type="submission" date="2023-04" db="EMBL/GenBank/DDBJ databases">
        <authorList>
            <person name="Bruccoleri R.E."/>
            <person name="Oakeley E.J."/>
            <person name="Faust A.-M."/>
            <person name="Dessus-Babus S."/>
            <person name="Altorfer M."/>
            <person name="Burckhardt D."/>
            <person name="Oertli M."/>
            <person name="Naumann U."/>
            <person name="Petersen F."/>
            <person name="Wong J."/>
        </authorList>
    </citation>
    <scope>NUCLEOTIDE SEQUENCE</scope>
    <source>
        <strain evidence="1">GSM-AAB239-AS_SAM_17_03QT</strain>
        <tissue evidence="1">Leaf</tissue>
    </source>
</reference>
<sequence>MSPPPSQPRLRSWPSSESPEKISGLLFLLLFFLLERKLEFGNLEERVCRLTGAASPTGVGSDGDHRQYHRLELASMFPFSSFASTMQRRIKVYYDELVQSNQASKLTMAQVCFRRGVVCWLESLILMIIFTQLYF</sequence>
<evidence type="ECO:0000313" key="2">
    <source>
        <dbReference type="Proteomes" id="UP001140949"/>
    </source>
</evidence>
<organism evidence="1 2">
    <name type="scientific">Iris pallida</name>
    <name type="common">Sweet iris</name>
    <dbReference type="NCBI Taxonomy" id="29817"/>
    <lineage>
        <taxon>Eukaryota</taxon>
        <taxon>Viridiplantae</taxon>
        <taxon>Streptophyta</taxon>
        <taxon>Embryophyta</taxon>
        <taxon>Tracheophyta</taxon>
        <taxon>Spermatophyta</taxon>
        <taxon>Magnoliopsida</taxon>
        <taxon>Liliopsida</taxon>
        <taxon>Asparagales</taxon>
        <taxon>Iridaceae</taxon>
        <taxon>Iridoideae</taxon>
        <taxon>Irideae</taxon>
        <taxon>Iris</taxon>
    </lineage>
</organism>
<dbReference type="EMBL" id="JANAVB010021800">
    <property type="protein sequence ID" value="KAJ6824727.1"/>
    <property type="molecule type" value="Genomic_DNA"/>
</dbReference>
<dbReference type="Proteomes" id="UP001140949">
    <property type="component" value="Unassembled WGS sequence"/>
</dbReference>
<proteinExistence type="predicted"/>